<dbReference type="PROSITE" id="PS50887">
    <property type="entry name" value="GGDEF"/>
    <property type="match status" value="1"/>
</dbReference>
<dbReference type="InterPro" id="IPR003018">
    <property type="entry name" value="GAF"/>
</dbReference>
<dbReference type="GO" id="GO:0043709">
    <property type="term" value="P:cell adhesion involved in single-species biofilm formation"/>
    <property type="evidence" value="ECO:0007669"/>
    <property type="project" value="TreeGrafter"/>
</dbReference>
<evidence type="ECO:0000313" key="3">
    <source>
        <dbReference type="Proteomes" id="UP000614410"/>
    </source>
</evidence>
<dbReference type="NCBIfam" id="TIGR00254">
    <property type="entry name" value="GGDEF"/>
    <property type="match status" value="1"/>
</dbReference>
<dbReference type="AlphaFoldDB" id="A0A934KHY8"/>
<organism evidence="2 3">
    <name type="scientific">Candidatus Amunia macphersoniae</name>
    <dbReference type="NCBI Taxonomy" id="3127014"/>
    <lineage>
        <taxon>Bacteria</taxon>
        <taxon>Bacillati</taxon>
        <taxon>Candidatus Dormiibacterota</taxon>
        <taxon>Candidatus Dormibacteria</taxon>
        <taxon>Candidatus Aeolococcales</taxon>
        <taxon>Candidatus Aeolococcaceae</taxon>
        <taxon>Candidatus Amunia</taxon>
    </lineage>
</organism>
<dbReference type="Gene3D" id="3.30.450.40">
    <property type="match status" value="1"/>
</dbReference>
<proteinExistence type="predicted"/>
<reference evidence="2 3" key="1">
    <citation type="submission" date="2020-10" db="EMBL/GenBank/DDBJ databases">
        <title>Ca. Dormibacterota MAGs.</title>
        <authorList>
            <person name="Montgomery K."/>
        </authorList>
    </citation>
    <scope>NUCLEOTIDE SEQUENCE [LARGE SCALE GENOMIC DNA]</scope>
    <source>
        <strain evidence="2">Mitchell_Peninsula_5</strain>
    </source>
</reference>
<dbReference type="SUPFAM" id="SSF55073">
    <property type="entry name" value="Nucleotide cyclase"/>
    <property type="match status" value="1"/>
</dbReference>
<comment type="caution">
    <text evidence="2">The sequence shown here is derived from an EMBL/GenBank/DDBJ whole genome shotgun (WGS) entry which is preliminary data.</text>
</comment>
<dbReference type="PANTHER" id="PTHR45138:SF9">
    <property type="entry name" value="DIGUANYLATE CYCLASE DGCM-RELATED"/>
    <property type="match status" value="1"/>
</dbReference>
<gene>
    <name evidence="2" type="ORF">JF887_06780</name>
</gene>
<dbReference type="EMBL" id="JAEKNN010000030">
    <property type="protein sequence ID" value="MBJ7609121.1"/>
    <property type="molecule type" value="Genomic_DNA"/>
</dbReference>
<protein>
    <submittedName>
        <fullName evidence="2">GGDEF domain-containing protein</fullName>
    </submittedName>
</protein>
<dbReference type="Gene3D" id="3.30.70.270">
    <property type="match status" value="1"/>
</dbReference>
<dbReference type="PANTHER" id="PTHR45138">
    <property type="entry name" value="REGULATORY COMPONENTS OF SENSORY TRANSDUCTION SYSTEM"/>
    <property type="match status" value="1"/>
</dbReference>
<dbReference type="GO" id="GO:0052621">
    <property type="term" value="F:diguanylate cyclase activity"/>
    <property type="evidence" value="ECO:0007669"/>
    <property type="project" value="TreeGrafter"/>
</dbReference>
<dbReference type="SMART" id="SM00267">
    <property type="entry name" value="GGDEF"/>
    <property type="match status" value="1"/>
</dbReference>
<dbReference type="Pfam" id="PF00990">
    <property type="entry name" value="GGDEF"/>
    <property type="match status" value="1"/>
</dbReference>
<accession>A0A934KHY8</accession>
<dbReference type="SUPFAM" id="SSF55781">
    <property type="entry name" value="GAF domain-like"/>
    <property type="match status" value="1"/>
</dbReference>
<dbReference type="GO" id="GO:0005886">
    <property type="term" value="C:plasma membrane"/>
    <property type="evidence" value="ECO:0007669"/>
    <property type="project" value="TreeGrafter"/>
</dbReference>
<dbReference type="InterPro" id="IPR029016">
    <property type="entry name" value="GAF-like_dom_sf"/>
</dbReference>
<dbReference type="GO" id="GO:1902201">
    <property type="term" value="P:negative regulation of bacterial-type flagellum-dependent cell motility"/>
    <property type="evidence" value="ECO:0007669"/>
    <property type="project" value="TreeGrafter"/>
</dbReference>
<sequence length="354" mass="37927">MITDPTGTSELAHVARPLLTLMHRLSGLETTFISRIDWADQRQEVVVALNTDGGLQIAEKSWVDWSDSMCRWIFLSGHEQSTDVAGDFPGSLGDVHLGMKTFVAVPIVTGEDEVLGTVCGASRATIPVAEETLEMMRLVSQALGHLMESEVAARADRLRAEHAELDSMAMRAQAADAVNVAQALETLALIDSLTGLANRRGFMVRLEEELARSGRHDYPIAVLRLDIDKFKAVNDTHGHDAGDRVLATLGAVLGDVARVEDVSGRPGGDEFAVALPYCNTGGARDIAARIADEFAAAQTFLPHPCTVSIGIANSLLTPRREIWEAADRALYAAKRAGGNGTHTWPGALTEAAIA</sequence>
<feature type="domain" description="GGDEF" evidence="1">
    <location>
        <begin position="218"/>
        <end position="346"/>
    </location>
</feature>
<dbReference type="InterPro" id="IPR043128">
    <property type="entry name" value="Rev_trsase/Diguanyl_cyclase"/>
</dbReference>
<name>A0A934KHY8_9BACT</name>
<evidence type="ECO:0000313" key="2">
    <source>
        <dbReference type="EMBL" id="MBJ7609121.1"/>
    </source>
</evidence>
<evidence type="ECO:0000259" key="1">
    <source>
        <dbReference type="PROSITE" id="PS50887"/>
    </source>
</evidence>
<dbReference type="Proteomes" id="UP000614410">
    <property type="component" value="Unassembled WGS sequence"/>
</dbReference>
<dbReference type="CDD" id="cd01949">
    <property type="entry name" value="GGDEF"/>
    <property type="match status" value="1"/>
</dbReference>
<dbReference type="Pfam" id="PF01590">
    <property type="entry name" value="GAF"/>
    <property type="match status" value="1"/>
</dbReference>
<dbReference type="FunFam" id="3.30.70.270:FF:000001">
    <property type="entry name" value="Diguanylate cyclase domain protein"/>
    <property type="match status" value="1"/>
</dbReference>
<dbReference type="InterPro" id="IPR050469">
    <property type="entry name" value="Diguanylate_Cyclase"/>
</dbReference>
<dbReference type="InterPro" id="IPR000160">
    <property type="entry name" value="GGDEF_dom"/>
</dbReference>
<dbReference type="InterPro" id="IPR029787">
    <property type="entry name" value="Nucleotide_cyclase"/>
</dbReference>